<evidence type="ECO:0000256" key="11">
    <source>
        <dbReference type="PIRSR" id="PIRSR637359-2"/>
    </source>
</evidence>
<keyword evidence="8" id="KW-0325">Glycoprotein</keyword>
<dbReference type="InterPro" id="IPR037359">
    <property type="entry name" value="NST/OST"/>
</dbReference>
<evidence type="ECO:0000259" key="14">
    <source>
        <dbReference type="Pfam" id="PF12062"/>
    </source>
</evidence>
<keyword evidence="16" id="KW-1185">Reference proteome</keyword>
<evidence type="ECO:0000313" key="16">
    <source>
        <dbReference type="Proteomes" id="UP000479000"/>
    </source>
</evidence>
<evidence type="ECO:0000256" key="4">
    <source>
        <dbReference type="ARBA" id="ARBA00012979"/>
    </source>
</evidence>
<evidence type="ECO:0000256" key="5">
    <source>
        <dbReference type="ARBA" id="ARBA00022679"/>
    </source>
</evidence>
<keyword evidence="7" id="KW-1015">Disulfide bond</keyword>
<dbReference type="GO" id="GO:0016787">
    <property type="term" value="F:hydrolase activity"/>
    <property type="evidence" value="ECO:0007669"/>
    <property type="project" value="UniProtKB-KW"/>
</dbReference>
<reference evidence="15 16" key="1">
    <citation type="submission" date="2020-02" db="EMBL/GenBank/DDBJ databases">
        <authorList>
            <person name="Ferguson B K."/>
        </authorList>
    </citation>
    <scope>NUCLEOTIDE SEQUENCE [LARGE SCALE GENOMIC DNA]</scope>
</reference>
<dbReference type="PANTHER" id="PTHR10605">
    <property type="entry name" value="HEPARAN SULFATE SULFOTRANSFERASE"/>
    <property type="match status" value="1"/>
</dbReference>
<dbReference type="Pfam" id="PF00685">
    <property type="entry name" value="Sulfotransfer_1"/>
    <property type="match status" value="1"/>
</dbReference>
<organism evidence="15 16">
    <name type="scientific">Nesidiocoris tenuis</name>
    <dbReference type="NCBI Taxonomy" id="355587"/>
    <lineage>
        <taxon>Eukaryota</taxon>
        <taxon>Metazoa</taxon>
        <taxon>Ecdysozoa</taxon>
        <taxon>Arthropoda</taxon>
        <taxon>Hexapoda</taxon>
        <taxon>Insecta</taxon>
        <taxon>Pterygota</taxon>
        <taxon>Neoptera</taxon>
        <taxon>Paraneoptera</taxon>
        <taxon>Hemiptera</taxon>
        <taxon>Heteroptera</taxon>
        <taxon>Panheteroptera</taxon>
        <taxon>Cimicomorpha</taxon>
        <taxon>Miridae</taxon>
        <taxon>Dicyphina</taxon>
        <taxon>Nesidiocoris</taxon>
    </lineage>
</organism>
<comment type="pathway">
    <text evidence="2">Glycan metabolism; heparan sulfate biosynthesis.</text>
</comment>
<dbReference type="EC" id="2.8.2.8" evidence="4"/>
<dbReference type="AlphaFoldDB" id="A0A6H5H8G6"/>
<evidence type="ECO:0000256" key="2">
    <source>
        <dbReference type="ARBA" id="ARBA00005093"/>
    </source>
</evidence>
<evidence type="ECO:0000256" key="1">
    <source>
        <dbReference type="ARBA" id="ARBA00004841"/>
    </source>
</evidence>
<feature type="region of interest" description="Disordered" evidence="12">
    <location>
        <begin position="1"/>
        <end position="20"/>
    </location>
</feature>
<dbReference type="InterPro" id="IPR021930">
    <property type="entry name" value="Heparan_SO4_deacetylase_dom"/>
</dbReference>
<evidence type="ECO:0000256" key="6">
    <source>
        <dbReference type="ARBA" id="ARBA00022801"/>
    </source>
</evidence>
<keyword evidence="5" id="KW-0808">Transferase</keyword>
<comment type="pathway">
    <text evidence="1">Glycan metabolism; heparin biosynthesis.</text>
</comment>
<evidence type="ECO:0000256" key="3">
    <source>
        <dbReference type="ARBA" id="ARBA00010420"/>
    </source>
</evidence>
<name>A0A6H5H8G6_9HEMI</name>
<protein>
    <recommendedName>
        <fullName evidence="4">[heparan sulfate]-glucosamine N-sulfotransferase</fullName>
        <ecNumber evidence="4">2.8.2.8</ecNumber>
    </recommendedName>
</protein>
<dbReference type="GO" id="GO:0030210">
    <property type="term" value="P:heparin proteoglycan biosynthetic process"/>
    <property type="evidence" value="ECO:0007669"/>
    <property type="project" value="UniProtKB-UniPathway"/>
</dbReference>
<feature type="active site" description="For sulfotransferase activity" evidence="10">
    <location>
        <position position="319"/>
    </location>
</feature>
<dbReference type="EMBL" id="CADCXU010025618">
    <property type="protein sequence ID" value="CAB0012676.1"/>
    <property type="molecule type" value="Genomic_DNA"/>
</dbReference>
<sequence>MIERSTDFQNGGERPPTIPFPEAVHGQALRRLPIRSQSSLHHIFPDLHQHTAIQLQRRGVRFATNLESSWESLVNSCSRFAKLVVYRLLRRPYDTVERMVTREIQSRSRQQVVASPHEFGQRQIWRHRVRKSPKVPAHGQMEPGTSRQILSRIFGRDHRLLAGNGGEARGSPAERAAALHPHQPQAKGNVHKFNWFSHMWNHQQPHLYENQTQLEYDMMLNKNFGKEHGIPTDSGYSVAPHHSGVYPVHEALYAAWKKVWNIKVTSTEEYPHLRPARLRRGFIHRGIMNPCQDPRHKKIWSHNKTCDQLPRFLVIGPQKTGTTALYTFLSMHPNISSNIHSPETFEEIQFFNGRNYYKGLAWYMDFFPVSKNTTSQYFFEKSATYFDGELVPKRAHALLPQAKLVTILISPAKRAYSWYQHMRSHQDPVALNYSFYDVITASDTAPKVLRDLRNRYDPKKGFFCQVKSSAQGDATACLGKSKGRIYPPMEQRAYKFLQVSPVQFKNLDVKIFNFTNSYYRKYIFFSQN</sequence>
<dbReference type="GO" id="GO:0019213">
    <property type="term" value="F:deacetylase activity"/>
    <property type="evidence" value="ECO:0007669"/>
    <property type="project" value="TreeGrafter"/>
</dbReference>
<feature type="domain" description="Heparan sulphate-N-deacetylase deacetylase" evidence="14">
    <location>
        <begin position="189"/>
        <end position="289"/>
    </location>
</feature>
<evidence type="ECO:0000259" key="13">
    <source>
        <dbReference type="Pfam" id="PF00685"/>
    </source>
</evidence>
<feature type="domain" description="Sulfotransferase" evidence="13">
    <location>
        <begin position="310"/>
        <end position="436"/>
    </location>
</feature>
<evidence type="ECO:0000256" key="12">
    <source>
        <dbReference type="SAM" id="MobiDB-lite"/>
    </source>
</evidence>
<dbReference type="Gene3D" id="3.40.50.300">
    <property type="entry name" value="P-loop containing nucleotide triphosphate hydrolases"/>
    <property type="match status" value="1"/>
</dbReference>
<dbReference type="InterPro" id="IPR027417">
    <property type="entry name" value="P-loop_NTPase"/>
</dbReference>
<comment type="similarity">
    <text evidence="3">Belongs to the sulfotransferase 1 family. NDST subfamily.</text>
</comment>
<evidence type="ECO:0000313" key="15">
    <source>
        <dbReference type="EMBL" id="CAB0012676.1"/>
    </source>
</evidence>
<dbReference type="Proteomes" id="UP000479000">
    <property type="component" value="Unassembled WGS sequence"/>
</dbReference>
<dbReference type="GO" id="GO:0015016">
    <property type="term" value="F:heparan sulfate N-sulfotransferase activity"/>
    <property type="evidence" value="ECO:0007669"/>
    <property type="project" value="UniProtKB-EC"/>
</dbReference>
<dbReference type="GO" id="GO:0000139">
    <property type="term" value="C:Golgi membrane"/>
    <property type="evidence" value="ECO:0007669"/>
    <property type="project" value="UniProtKB-SubCell"/>
</dbReference>
<feature type="binding site" evidence="11">
    <location>
        <position position="417"/>
    </location>
    <ligand>
        <name>3'-phosphoadenylyl sulfate</name>
        <dbReference type="ChEBI" id="CHEBI:58339"/>
    </ligand>
</feature>
<dbReference type="PANTHER" id="PTHR10605:SF56">
    <property type="entry name" value="BIFUNCTIONAL HEPARAN SULFATE N-DEACETYLASE_N-SULFOTRANSFERASE"/>
    <property type="match status" value="1"/>
</dbReference>
<evidence type="ECO:0000256" key="9">
    <source>
        <dbReference type="ARBA" id="ARBA00023268"/>
    </source>
</evidence>
<proteinExistence type="inferred from homology"/>
<evidence type="ECO:0000256" key="10">
    <source>
        <dbReference type="PIRSR" id="PIRSR637359-1"/>
    </source>
</evidence>
<dbReference type="UniPathway" id="UPA00862"/>
<dbReference type="UniPathway" id="UPA00756"/>
<evidence type="ECO:0000256" key="7">
    <source>
        <dbReference type="ARBA" id="ARBA00023157"/>
    </source>
</evidence>
<dbReference type="InterPro" id="IPR000863">
    <property type="entry name" value="Sulfotransferase_dom"/>
</dbReference>
<keyword evidence="9" id="KW-0511">Multifunctional enzyme</keyword>
<dbReference type="GO" id="GO:0015012">
    <property type="term" value="P:heparan sulfate proteoglycan biosynthetic process"/>
    <property type="evidence" value="ECO:0007669"/>
    <property type="project" value="UniProtKB-UniPathway"/>
</dbReference>
<evidence type="ECO:0000256" key="8">
    <source>
        <dbReference type="ARBA" id="ARBA00023180"/>
    </source>
</evidence>
<dbReference type="SUPFAM" id="SSF52540">
    <property type="entry name" value="P-loop containing nucleoside triphosphate hydrolases"/>
    <property type="match status" value="1"/>
</dbReference>
<dbReference type="OrthoDB" id="8958249at2759"/>
<gene>
    <name evidence="15" type="ORF">NTEN_LOCUS17380</name>
</gene>
<keyword evidence="6" id="KW-0378">Hydrolase</keyword>
<accession>A0A6H5H8G6</accession>
<dbReference type="Pfam" id="PF12062">
    <property type="entry name" value="HSNSD-CE"/>
    <property type="match status" value="1"/>
</dbReference>